<dbReference type="NCBIfam" id="NF009150">
    <property type="entry name" value="PRK12497.1-3"/>
    <property type="match status" value="1"/>
</dbReference>
<dbReference type="HAMAP" id="MF_00048">
    <property type="entry name" value="UPF0102"/>
    <property type="match status" value="1"/>
</dbReference>
<dbReference type="NCBIfam" id="TIGR00252">
    <property type="entry name" value="YraN family protein"/>
    <property type="match status" value="1"/>
</dbReference>
<dbReference type="GO" id="GO:0003676">
    <property type="term" value="F:nucleic acid binding"/>
    <property type="evidence" value="ECO:0007669"/>
    <property type="project" value="InterPro"/>
</dbReference>
<reference evidence="1" key="1">
    <citation type="submission" date="2018-06" db="EMBL/GenBank/DDBJ databases">
        <authorList>
            <person name="Zhirakovskaya E."/>
        </authorList>
    </citation>
    <scope>NUCLEOTIDE SEQUENCE</scope>
</reference>
<dbReference type="PANTHER" id="PTHR34039">
    <property type="entry name" value="UPF0102 PROTEIN YRAN"/>
    <property type="match status" value="1"/>
</dbReference>
<dbReference type="InterPro" id="IPR011335">
    <property type="entry name" value="Restrct_endonuc-II-like"/>
</dbReference>
<protein>
    <submittedName>
        <fullName evidence="1">Uncharacterized protein</fullName>
    </submittedName>
</protein>
<organism evidence="1">
    <name type="scientific">hydrothermal vent metagenome</name>
    <dbReference type="NCBI Taxonomy" id="652676"/>
    <lineage>
        <taxon>unclassified sequences</taxon>
        <taxon>metagenomes</taxon>
        <taxon>ecological metagenomes</taxon>
    </lineage>
</organism>
<dbReference type="InterPro" id="IPR011856">
    <property type="entry name" value="tRNA_endonuc-like_dom_sf"/>
</dbReference>
<sequence>MKLSQLINRSSKGKAAEGFACRYLEQNGLRLIEKNFHSRFGEIDLIMQHENALVFVEVRYRKNQSFGGAKASITPGKQSRIKKTALFYMQKKGREFNARFDVIAMTGNDPSLSYEWIQNAF</sequence>
<dbReference type="PANTHER" id="PTHR34039:SF1">
    <property type="entry name" value="UPF0102 PROTEIN YRAN"/>
    <property type="match status" value="1"/>
</dbReference>
<dbReference type="Gene3D" id="3.40.1350.10">
    <property type="match status" value="1"/>
</dbReference>
<evidence type="ECO:0000313" key="1">
    <source>
        <dbReference type="EMBL" id="VAW61090.1"/>
    </source>
</evidence>
<dbReference type="AlphaFoldDB" id="A0A3B0X932"/>
<gene>
    <name evidence="1" type="ORF">MNBD_GAMMA09-483</name>
</gene>
<proteinExistence type="inferred from homology"/>
<name>A0A3B0X932_9ZZZZ</name>
<dbReference type="InterPro" id="IPR003509">
    <property type="entry name" value="UPF0102_YraN-like"/>
</dbReference>
<dbReference type="Pfam" id="PF02021">
    <property type="entry name" value="UPF0102"/>
    <property type="match status" value="1"/>
</dbReference>
<dbReference type="SUPFAM" id="SSF52980">
    <property type="entry name" value="Restriction endonuclease-like"/>
    <property type="match status" value="1"/>
</dbReference>
<accession>A0A3B0X932</accession>
<dbReference type="EMBL" id="UOFI01000007">
    <property type="protein sequence ID" value="VAW61090.1"/>
    <property type="molecule type" value="Genomic_DNA"/>
</dbReference>